<reference evidence="3" key="1">
    <citation type="submission" date="2022-11" db="UniProtKB">
        <authorList>
            <consortium name="WormBaseParasite"/>
        </authorList>
    </citation>
    <scope>IDENTIFICATION</scope>
</reference>
<dbReference type="Proteomes" id="UP000887574">
    <property type="component" value="Unplaced"/>
</dbReference>
<proteinExistence type="predicted"/>
<keyword evidence="2" id="KW-1185">Reference proteome</keyword>
<protein>
    <submittedName>
        <fullName evidence="3">Uncharacterized protein</fullName>
    </submittedName>
</protein>
<evidence type="ECO:0000313" key="2">
    <source>
        <dbReference type="Proteomes" id="UP000887574"/>
    </source>
</evidence>
<accession>A0A915DJ66</accession>
<evidence type="ECO:0000313" key="3">
    <source>
        <dbReference type="WBParaSite" id="jg20009"/>
    </source>
</evidence>
<dbReference type="WBParaSite" id="jg20009">
    <property type="protein sequence ID" value="jg20009"/>
    <property type="gene ID" value="jg20009"/>
</dbReference>
<feature type="region of interest" description="Disordered" evidence="1">
    <location>
        <begin position="17"/>
        <end position="36"/>
    </location>
</feature>
<organism evidence="2 3">
    <name type="scientific">Ditylenchus dipsaci</name>
    <dbReference type="NCBI Taxonomy" id="166011"/>
    <lineage>
        <taxon>Eukaryota</taxon>
        <taxon>Metazoa</taxon>
        <taxon>Ecdysozoa</taxon>
        <taxon>Nematoda</taxon>
        <taxon>Chromadorea</taxon>
        <taxon>Rhabditida</taxon>
        <taxon>Tylenchina</taxon>
        <taxon>Tylenchomorpha</taxon>
        <taxon>Sphaerularioidea</taxon>
        <taxon>Anguinidae</taxon>
        <taxon>Anguininae</taxon>
        <taxon>Ditylenchus</taxon>
    </lineage>
</organism>
<dbReference type="AlphaFoldDB" id="A0A915DJ66"/>
<name>A0A915DJ66_9BILA</name>
<evidence type="ECO:0000256" key="1">
    <source>
        <dbReference type="SAM" id="MobiDB-lite"/>
    </source>
</evidence>
<feature type="compositionally biased region" description="Polar residues" evidence="1">
    <location>
        <begin position="23"/>
        <end position="34"/>
    </location>
</feature>
<sequence>MELQVPKMHISATLCCTSSTSTKMQQRPSNPSTTSKERALWVRELRESGSKTSKMEASVWRMQIVVDVLLSSMKPN</sequence>